<evidence type="ECO:0000313" key="2">
    <source>
        <dbReference type="EMBL" id="TGZ57615.1"/>
    </source>
</evidence>
<sequence>MNTVLDPGARCGAPSRANEDLVEGNGQGDFDFRRISRRNPSTINAAITSTIGVIGRVYQSALYVSRDPVFTGSLFLSPAASRDRLRGNFVD</sequence>
<dbReference type="AlphaFoldDB" id="A0A4S2L489"/>
<comment type="caution">
    <text evidence="2">The sequence shown here is derived from an EMBL/GenBank/DDBJ whole genome shotgun (WGS) entry which is preliminary data.</text>
</comment>
<organism evidence="2 3">
    <name type="scientific">Temnothorax longispinosus</name>
    <dbReference type="NCBI Taxonomy" id="300112"/>
    <lineage>
        <taxon>Eukaryota</taxon>
        <taxon>Metazoa</taxon>
        <taxon>Ecdysozoa</taxon>
        <taxon>Arthropoda</taxon>
        <taxon>Hexapoda</taxon>
        <taxon>Insecta</taxon>
        <taxon>Pterygota</taxon>
        <taxon>Neoptera</taxon>
        <taxon>Endopterygota</taxon>
        <taxon>Hymenoptera</taxon>
        <taxon>Apocrita</taxon>
        <taxon>Aculeata</taxon>
        <taxon>Formicoidea</taxon>
        <taxon>Formicidae</taxon>
        <taxon>Myrmicinae</taxon>
        <taxon>Temnothorax</taxon>
    </lineage>
</organism>
<reference evidence="2 3" key="1">
    <citation type="journal article" date="2019" name="Philos. Trans. R. Soc. Lond., B, Biol. Sci.">
        <title>Ant behaviour and brain gene expression of defending hosts depend on the ecological success of the intruding social parasite.</title>
        <authorList>
            <person name="Kaur R."/>
            <person name="Stoldt M."/>
            <person name="Jongepier E."/>
            <person name="Feldmeyer B."/>
            <person name="Menzel F."/>
            <person name="Bornberg-Bauer E."/>
            <person name="Foitzik S."/>
        </authorList>
    </citation>
    <scope>NUCLEOTIDE SEQUENCE [LARGE SCALE GENOMIC DNA]</scope>
    <source>
        <tissue evidence="2">Whole body</tissue>
    </source>
</reference>
<dbReference type="Proteomes" id="UP000310200">
    <property type="component" value="Unassembled WGS sequence"/>
</dbReference>
<gene>
    <name evidence="2" type="ORF">DBV15_03984</name>
</gene>
<evidence type="ECO:0000313" key="3">
    <source>
        <dbReference type="Proteomes" id="UP000310200"/>
    </source>
</evidence>
<dbReference type="EMBL" id="QBLH01000137">
    <property type="protein sequence ID" value="TGZ57615.1"/>
    <property type="molecule type" value="Genomic_DNA"/>
</dbReference>
<name>A0A4S2L489_9HYME</name>
<feature type="region of interest" description="Disordered" evidence="1">
    <location>
        <begin position="1"/>
        <end position="23"/>
    </location>
</feature>
<proteinExistence type="predicted"/>
<protein>
    <submittedName>
        <fullName evidence="2">Uncharacterized protein</fullName>
    </submittedName>
</protein>
<keyword evidence="3" id="KW-1185">Reference proteome</keyword>
<accession>A0A4S2L489</accession>
<evidence type="ECO:0000256" key="1">
    <source>
        <dbReference type="SAM" id="MobiDB-lite"/>
    </source>
</evidence>